<organism evidence="3 4">
    <name type="scientific">Mycobacterium europaeum</name>
    <dbReference type="NCBI Taxonomy" id="761804"/>
    <lineage>
        <taxon>Bacteria</taxon>
        <taxon>Bacillati</taxon>
        <taxon>Actinomycetota</taxon>
        <taxon>Actinomycetes</taxon>
        <taxon>Mycobacteriales</taxon>
        <taxon>Mycobacteriaceae</taxon>
        <taxon>Mycobacterium</taxon>
        <taxon>Mycobacterium simiae complex</taxon>
    </lineage>
</organism>
<dbReference type="Pfam" id="PF13490">
    <property type="entry name" value="zf-HC2"/>
    <property type="match status" value="1"/>
</dbReference>
<evidence type="ECO:0000313" key="4">
    <source>
        <dbReference type="Proteomes" id="UP000199601"/>
    </source>
</evidence>
<proteinExistence type="predicted"/>
<evidence type="ECO:0000313" key="3">
    <source>
        <dbReference type="EMBL" id="CQD19890.1"/>
    </source>
</evidence>
<accession>A0A0U1DNV4</accession>
<dbReference type="AlphaFoldDB" id="A0A0U1DNV4"/>
<dbReference type="Proteomes" id="UP000199601">
    <property type="component" value="Unassembled WGS sequence"/>
</dbReference>
<dbReference type="EMBL" id="CTEC01000002">
    <property type="protein sequence ID" value="CQD19890.1"/>
    <property type="molecule type" value="Genomic_DNA"/>
</dbReference>
<keyword evidence="4" id="KW-1185">Reference proteome</keyword>
<dbReference type="NCBIfam" id="TIGR03988">
    <property type="entry name" value="antisig_RsrA"/>
    <property type="match status" value="1"/>
</dbReference>
<evidence type="ECO:0000259" key="2">
    <source>
        <dbReference type="Pfam" id="PF13490"/>
    </source>
</evidence>
<dbReference type="InterPro" id="IPR024020">
    <property type="entry name" value="Anit_sigma_mycothiol_RsrA"/>
</dbReference>
<feature type="region of interest" description="Disordered" evidence="1">
    <location>
        <begin position="1"/>
        <end position="41"/>
    </location>
</feature>
<dbReference type="InterPro" id="IPR027383">
    <property type="entry name" value="Znf_put"/>
</dbReference>
<evidence type="ECO:0000256" key="1">
    <source>
        <dbReference type="SAM" id="MobiDB-lite"/>
    </source>
</evidence>
<reference evidence="4" key="1">
    <citation type="submission" date="2015-03" db="EMBL/GenBank/DDBJ databases">
        <authorList>
            <person name="Urmite Genomes"/>
        </authorList>
    </citation>
    <scope>NUCLEOTIDE SEQUENCE [LARGE SCALE GENOMIC DNA]</scope>
    <source>
        <strain evidence="4">CSUR P1344</strain>
    </source>
</reference>
<name>A0A0U1DNV4_9MYCO</name>
<feature type="compositionally biased region" description="Basic and acidic residues" evidence="1">
    <location>
        <begin position="1"/>
        <end position="12"/>
    </location>
</feature>
<protein>
    <submittedName>
        <fullName evidence="3">Anti-sigma factor</fullName>
    </submittedName>
</protein>
<sequence length="126" mass="13828">MSRAGDDAERSDAVGAPPASGGERRAWGDVSSPSDTCPNDDAHGAVGCAEVIRQVWLLLDGECTPESRDQLRRHLEACPGCFKHYGLEERIKALIGTKCSGDKAPEGLRERLRLEIRRTTIIRETR</sequence>
<feature type="domain" description="Putative zinc-finger" evidence="2">
    <location>
        <begin position="48"/>
        <end position="81"/>
    </location>
</feature>
<gene>
    <name evidence="3" type="ORF">BN000_04686</name>
</gene>